<protein>
    <submittedName>
        <fullName evidence="2">GNAT family N-acetyltransferase</fullName>
    </submittedName>
</protein>
<organism evidence="2 3">
    <name type="scientific">Ktedonosporobacter rubrisoli</name>
    <dbReference type="NCBI Taxonomy" id="2509675"/>
    <lineage>
        <taxon>Bacteria</taxon>
        <taxon>Bacillati</taxon>
        <taxon>Chloroflexota</taxon>
        <taxon>Ktedonobacteria</taxon>
        <taxon>Ktedonobacterales</taxon>
        <taxon>Ktedonosporobacteraceae</taxon>
        <taxon>Ktedonosporobacter</taxon>
    </lineage>
</organism>
<dbReference type="GO" id="GO:0016747">
    <property type="term" value="F:acyltransferase activity, transferring groups other than amino-acyl groups"/>
    <property type="evidence" value="ECO:0007669"/>
    <property type="project" value="InterPro"/>
</dbReference>
<dbReference type="Gene3D" id="3.40.630.30">
    <property type="match status" value="1"/>
</dbReference>
<dbReference type="CDD" id="cd04301">
    <property type="entry name" value="NAT_SF"/>
    <property type="match status" value="1"/>
</dbReference>
<dbReference type="Pfam" id="PF00583">
    <property type="entry name" value="Acetyltransf_1"/>
    <property type="match status" value="1"/>
</dbReference>
<evidence type="ECO:0000259" key="1">
    <source>
        <dbReference type="PROSITE" id="PS51186"/>
    </source>
</evidence>
<dbReference type="InterPro" id="IPR000182">
    <property type="entry name" value="GNAT_dom"/>
</dbReference>
<dbReference type="RefSeq" id="WP_129886263.1">
    <property type="nucleotide sequence ID" value="NZ_CP035758.1"/>
</dbReference>
<evidence type="ECO:0000313" key="2">
    <source>
        <dbReference type="EMBL" id="QBD75666.1"/>
    </source>
</evidence>
<dbReference type="AlphaFoldDB" id="A0A4P6JLX4"/>
<gene>
    <name evidence="2" type="ORF">EPA93_06470</name>
</gene>
<evidence type="ECO:0000313" key="3">
    <source>
        <dbReference type="Proteomes" id="UP000290365"/>
    </source>
</evidence>
<sequence length="170" mass="19341">MAFLTTPAVDYRDSYLKALSEFQEEGRQKEIASAELASNFTSFVQQLRTQADRNKLEPGQVPCSEFWLVEGNEYLGRLLLRHELNERLRQKGGHIGYAIRPSRRKQGYGKLILKHGLEQAKISGLKRVLLTSDKNNHSSRAIIESNGGILEDIIVVEGWPSPVCRYWISL</sequence>
<dbReference type="KEGG" id="kbs:EPA93_06470"/>
<dbReference type="InterPro" id="IPR016181">
    <property type="entry name" value="Acyl_CoA_acyltransferase"/>
</dbReference>
<proteinExistence type="predicted"/>
<feature type="domain" description="N-acetyltransferase" evidence="1">
    <location>
        <begin position="26"/>
        <end position="170"/>
    </location>
</feature>
<keyword evidence="3" id="KW-1185">Reference proteome</keyword>
<dbReference type="PROSITE" id="PS51186">
    <property type="entry name" value="GNAT"/>
    <property type="match status" value="1"/>
</dbReference>
<dbReference type="Proteomes" id="UP000290365">
    <property type="component" value="Chromosome"/>
</dbReference>
<reference evidence="2 3" key="1">
    <citation type="submission" date="2019-01" db="EMBL/GenBank/DDBJ databases">
        <title>Ktedonosporobacter rubrisoli SCAWS-G2.</title>
        <authorList>
            <person name="Huang Y."/>
            <person name="Yan B."/>
        </authorList>
    </citation>
    <scope>NUCLEOTIDE SEQUENCE [LARGE SCALE GENOMIC DNA]</scope>
    <source>
        <strain evidence="2 3">SCAWS-G2</strain>
    </source>
</reference>
<dbReference type="PANTHER" id="PTHR39173">
    <property type="entry name" value="ACETYLTRANSFERASE"/>
    <property type="match status" value="1"/>
</dbReference>
<dbReference type="OrthoDB" id="9797989at2"/>
<dbReference type="PANTHER" id="PTHR39173:SF1">
    <property type="entry name" value="ACETYLTRANSFERASE"/>
    <property type="match status" value="1"/>
</dbReference>
<dbReference type="EMBL" id="CP035758">
    <property type="protein sequence ID" value="QBD75666.1"/>
    <property type="molecule type" value="Genomic_DNA"/>
</dbReference>
<keyword evidence="2" id="KW-0808">Transferase</keyword>
<dbReference type="SUPFAM" id="SSF55729">
    <property type="entry name" value="Acyl-CoA N-acyltransferases (Nat)"/>
    <property type="match status" value="1"/>
</dbReference>
<accession>A0A4P6JLX4</accession>
<name>A0A4P6JLX4_KTERU</name>